<evidence type="ECO:0000256" key="3">
    <source>
        <dbReference type="ARBA" id="ARBA00022833"/>
    </source>
</evidence>
<dbReference type="Proteomes" id="UP000256970">
    <property type="component" value="Unassembled WGS sequence"/>
</dbReference>
<evidence type="ECO:0000256" key="2">
    <source>
        <dbReference type="ARBA" id="ARBA00022771"/>
    </source>
</evidence>
<dbReference type="EMBL" id="FNXT01000278">
    <property type="protein sequence ID" value="SZX63016.1"/>
    <property type="molecule type" value="Genomic_DNA"/>
</dbReference>
<protein>
    <recommendedName>
        <fullName evidence="4">MYND-type domain-containing protein</fullName>
    </recommendedName>
</protein>
<evidence type="ECO:0000256" key="1">
    <source>
        <dbReference type="ARBA" id="ARBA00022723"/>
    </source>
</evidence>
<name>A0A383VF54_TETOB</name>
<dbReference type="AlphaFoldDB" id="A0A383VF54"/>
<evidence type="ECO:0000313" key="7">
    <source>
        <dbReference type="Proteomes" id="UP000256970"/>
    </source>
</evidence>
<evidence type="ECO:0000259" key="4">
    <source>
        <dbReference type="Pfam" id="PF01753"/>
    </source>
</evidence>
<sequence>MTAENAGSTATLAAAGSTTAAAAAGAASTADAAATAEANTATTAATAAATVTADVALTAEAAAAVADFNAAAAIGAGPPLGRGSNGSSSSPRVTWQYLLRLHESRKLSAATAAHVENWTAADVAALNKAVADRAGHGSGTTSAEQQQAAADAAAGDLQMYQDVLTMCRTLTAVAPLPVVCNNPGCVELRGVSEAAAARHVCAGCGCRYCSAACQAADWRSHKKGCRRMAACGMRVKG</sequence>
<dbReference type="Gene3D" id="6.10.140.2220">
    <property type="match status" value="1"/>
</dbReference>
<dbReference type="GO" id="GO:0008270">
    <property type="term" value="F:zinc ion binding"/>
    <property type="evidence" value="ECO:0007669"/>
    <property type="project" value="UniProtKB-KW"/>
</dbReference>
<reference evidence="5 7" key="1">
    <citation type="submission" date="2016-10" db="EMBL/GenBank/DDBJ databases">
        <authorList>
            <person name="Cai Z."/>
        </authorList>
    </citation>
    <scope>NUCLEOTIDE SEQUENCE [LARGE SCALE GENOMIC DNA]</scope>
</reference>
<feature type="domain" description="MYND-type" evidence="4">
    <location>
        <begin position="199"/>
        <end position="225"/>
    </location>
</feature>
<evidence type="ECO:0000313" key="6">
    <source>
        <dbReference type="EMBL" id="SZX76779.1"/>
    </source>
</evidence>
<dbReference type="EMBL" id="FNXT01001266">
    <property type="protein sequence ID" value="SZX76779.1"/>
    <property type="molecule type" value="Genomic_DNA"/>
</dbReference>
<dbReference type="Pfam" id="PF01753">
    <property type="entry name" value="zf-MYND"/>
    <property type="match status" value="1"/>
</dbReference>
<dbReference type="InterPro" id="IPR002893">
    <property type="entry name" value="Znf_MYND"/>
</dbReference>
<keyword evidence="7" id="KW-1185">Reference proteome</keyword>
<dbReference type="SUPFAM" id="SSF144232">
    <property type="entry name" value="HIT/MYND zinc finger-like"/>
    <property type="match status" value="1"/>
</dbReference>
<dbReference type="STRING" id="3088.A0A383VF54"/>
<proteinExistence type="predicted"/>
<keyword evidence="2" id="KW-0863">Zinc-finger</keyword>
<accession>A0A383VF54</accession>
<gene>
    <name evidence="6" type="ORF">BQ4739_LOCUS17150</name>
    <name evidence="5" type="ORF">BQ4739_LOCUS3584</name>
</gene>
<keyword evidence="1" id="KW-0479">Metal-binding</keyword>
<keyword evidence="3" id="KW-0862">Zinc</keyword>
<organism evidence="5 7">
    <name type="scientific">Tetradesmus obliquus</name>
    <name type="common">Green alga</name>
    <name type="synonym">Acutodesmus obliquus</name>
    <dbReference type="NCBI Taxonomy" id="3088"/>
    <lineage>
        <taxon>Eukaryota</taxon>
        <taxon>Viridiplantae</taxon>
        <taxon>Chlorophyta</taxon>
        <taxon>core chlorophytes</taxon>
        <taxon>Chlorophyceae</taxon>
        <taxon>CS clade</taxon>
        <taxon>Sphaeropleales</taxon>
        <taxon>Scenedesmaceae</taxon>
        <taxon>Tetradesmus</taxon>
    </lineage>
</organism>
<evidence type="ECO:0000313" key="5">
    <source>
        <dbReference type="EMBL" id="SZX63016.1"/>
    </source>
</evidence>